<gene>
    <name evidence="1" type="ORF">IWQ57_002927</name>
</gene>
<dbReference type="Proteomes" id="UP001140234">
    <property type="component" value="Unassembled WGS sequence"/>
</dbReference>
<reference evidence="1" key="1">
    <citation type="submission" date="2022-07" db="EMBL/GenBank/DDBJ databases">
        <title>Phylogenomic reconstructions and comparative analyses of Kickxellomycotina fungi.</title>
        <authorList>
            <person name="Reynolds N.K."/>
            <person name="Stajich J.E."/>
            <person name="Barry K."/>
            <person name="Grigoriev I.V."/>
            <person name="Crous P."/>
            <person name="Smith M.E."/>
        </authorList>
    </citation>
    <scope>NUCLEOTIDE SEQUENCE</scope>
    <source>
        <strain evidence="1">CBS 109366</strain>
    </source>
</reference>
<keyword evidence="2" id="KW-1185">Reference proteome</keyword>
<proteinExistence type="predicted"/>
<protein>
    <submittedName>
        <fullName evidence="1">Uncharacterized protein</fullName>
    </submittedName>
</protein>
<sequence>PPAQGSVHGCVVAAAGQPAAHQQLLAAAQRAAEPAVAGDGCWIQRYIRAVARRRGVGQLLERPPPPSPLWPPAAAQHLNRPRRAAPHPVRPVHRHRAGPGRPGCRRL</sequence>
<evidence type="ECO:0000313" key="1">
    <source>
        <dbReference type="EMBL" id="KAJ2769850.1"/>
    </source>
</evidence>
<accession>A0ACC1JYN4</accession>
<feature type="non-terminal residue" evidence="1">
    <location>
        <position position="1"/>
    </location>
</feature>
<organism evidence="1 2">
    <name type="scientific">Coemansia nantahalensis</name>
    <dbReference type="NCBI Taxonomy" id="2789366"/>
    <lineage>
        <taxon>Eukaryota</taxon>
        <taxon>Fungi</taxon>
        <taxon>Fungi incertae sedis</taxon>
        <taxon>Zoopagomycota</taxon>
        <taxon>Kickxellomycotina</taxon>
        <taxon>Kickxellomycetes</taxon>
        <taxon>Kickxellales</taxon>
        <taxon>Kickxellaceae</taxon>
        <taxon>Coemansia</taxon>
    </lineage>
</organism>
<evidence type="ECO:0000313" key="2">
    <source>
        <dbReference type="Proteomes" id="UP001140234"/>
    </source>
</evidence>
<name>A0ACC1JYN4_9FUNG</name>
<dbReference type="EMBL" id="JANBUJ010000850">
    <property type="protein sequence ID" value="KAJ2769850.1"/>
    <property type="molecule type" value="Genomic_DNA"/>
</dbReference>
<feature type="non-terminal residue" evidence="1">
    <location>
        <position position="107"/>
    </location>
</feature>
<comment type="caution">
    <text evidence="1">The sequence shown here is derived from an EMBL/GenBank/DDBJ whole genome shotgun (WGS) entry which is preliminary data.</text>
</comment>